<dbReference type="GO" id="GO:0019843">
    <property type="term" value="F:rRNA binding"/>
    <property type="evidence" value="ECO:0007669"/>
    <property type="project" value="UniProtKB-UniRule"/>
</dbReference>
<dbReference type="HAMAP" id="MF_01341">
    <property type="entry name" value="Ribosomal_uL15"/>
    <property type="match status" value="1"/>
</dbReference>
<dbReference type="SUPFAM" id="SSF52080">
    <property type="entry name" value="Ribosomal proteins L15p and L18e"/>
    <property type="match status" value="1"/>
</dbReference>
<dbReference type="Gene3D" id="3.100.10.10">
    <property type="match status" value="1"/>
</dbReference>
<comment type="function">
    <text evidence="4">Binds to the 23S rRNA.</text>
</comment>
<dbReference type="Pfam" id="PF00828">
    <property type="entry name" value="Ribosomal_L27A"/>
    <property type="match status" value="1"/>
</dbReference>
<dbReference type="AlphaFoldDB" id="A0A212RGU1"/>
<sequence>MKLHELKPAPGSKKERKRVGRGLGSGHGTYAGRGRKGQKSRSGDRKMPPYFEGGRTPLVRRLPKARGEGFTLVEKVIYQPVNVGQLNRFPPHSEITPLTLAQAGLLRDPEEPVVILGDGEVDRPLVVKAHRFSASARAKIEAAGGQAVVIPR</sequence>
<dbReference type="InterPro" id="IPR005749">
    <property type="entry name" value="Ribosomal_uL15_bac-type"/>
</dbReference>
<comment type="similarity">
    <text evidence="1 4">Belongs to the universal ribosomal protein uL15 family.</text>
</comment>
<evidence type="ECO:0000256" key="2">
    <source>
        <dbReference type="ARBA" id="ARBA00022980"/>
    </source>
</evidence>
<protein>
    <recommendedName>
        <fullName evidence="4">Large ribosomal subunit protein uL15</fullName>
    </recommendedName>
</protein>
<evidence type="ECO:0000256" key="4">
    <source>
        <dbReference type="HAMAP-Rule" id="MF_01341"/>
    </source>
</evidence>
<reference evidence="8" key="1">
    <citation type="submission" date="2017-06" db="EMBL/GenBank/DDBJ databases">
        <authorList>
            <person name="Varghese N."/>
            <person name="Submissions S."/>
        </authorList>
    </citation>
    <scope>NUCLEOTIDE SEQUENCE [LARGE SCALE GENOMIC DNA]</scope>
    <source>
        <strain evidence="8">JAD2</strain>
    </source>
</reference>
<feature type="domain" description="Large ribosomal subunit protein uL15/eL18" evidence="6">
    <location>
        <begin position="80"/>
        <end position="148"/>
    </location>
</feature>
<dbReference type="FunCoup" id="A0A212RGU1">
    <property type="interactions" value="484"/>
</dbReference>
<proteinExistence type="inferred from homology"/>
<accession>A0A212RGU1</accession>
<keyword evidence="3 4" id="KW-0687">Ribonucleoprotein</keyword>
<dbReference type="InParanoid" id="A0A212RGU1"/>
<evidence type="ECO:0000313" key="7">
    <source>
        <dbReference type="EMBL" id="SNB71626.1"/>
    </source>
</evidence>
<feature type="region of interest" description="Disordered" evidence="5">
    <location>
        <begin position="1"/>
        <end position="56"/>
    </location>
</feature>
<dbReference type="InterPro" id="IPR036227">
    <property type="entry name" value="Ribosomal_uL15/eL18_sf"/>
</dbReference>
<evidence type="ECO:0000256" key="3">
    <source>
        <dbReference type="ARBA" id="ARBA00023274"/>
    </source>
</evidence>
<dbReference type="Proteomes" id="UP000197025">
    <property type="component" value="Unassembled WGS sequence"/>
</dbReference>
<dbReference type="InterPro" id="IPR021131">
    <property type="entry name" value="Ribosomal_uL15/eL18"/>
</dbReference>
<organism evidence="7 8">
    <name type="scientific">Thermoflexus hugenholtzii JAD2</name>
    <dbReference type="NCBI Taxonomy" id="877466"/>
    <lineage>
        <taxon>Bacteria</taxon>
        <taxon>Bacillati</taxon>
        <taxon>Chloroflexota</taxon>
        <taxon>Thermoflexia</taxon>
        <taxon>Thermoflexales</taxon>
        <taxon>Thermoflexaceae</taxon>
        <taxon>Thermoflexus</taxon>
    </lineage>
</organism>
<evidence type="ECO:0000259" key="6">
    <source>
        <dbReference type="Pfam" id="PF00828"/>
    </source>
</evidence>
<dbReference type="NCBIfam" id="TIGR01071">
    <property type="entry name" value="rplO_bact"/>
    <property type="match status" value="1"/>
</dbReference>
<dbReference type="InterPro" id="IPR030878">
    <property type="entry name" value="Ribosomal_uL15"/>
</dbReference>
<keyword evidence="4" id="KW-0694">RNA-binding</keyword>
<feature type="compositionally biased region" description="Gly residues" evidence="5">
    <location>
        <begin position="21"/>
        <end position="31"/>
    </location>
</feature>
<dbReference type="PANTHER" id="PTHR12934:SF11">
    <property type="entry name" value="LARGE RIBOSOMAL SUBUNIT PROTEIN UL15M"/>
    <property type="match status" value="1"/>
</dbReference>
<dbReference type="GO" id="GO:0022625">
    <property type="term" value="C:cytosolic large ribosomal subunit"/>
    <property type="evidence" value="ECO:0007669"/>
    <property type="project" value="TreeGrafter"/>
</dbReference>
<comment type="subunit">
    <text evidence="4">Part of the 50S ribosomal subunit.</text>
</comment>
<dbReference type="OrthoDB" id="9810293at2"/>
<keyword evidence="4" id="KW-0699">rRNA-binding</keyword>
<evidence type="ECO:0000256" key="1">
    <source>
        <dbReference type="ARBA" id="ARBA00007320"/>
    </source>
</evidence>
<dbReference type="EMBL" id="FYEK01000054">
    <property type="protein sequence ID" value="SNB71626.1"/>
    <property type="molecule type" value="Genomic_DNA"/>
</dbReference>
<dbReference type="GO" id="GO:0006412">
    <property type="term" value="P:translation"/>
    <property type="evidence" value="ECO:0007669"/>
    <property type="project" value="UniProtKB-UniRule"/>
</dbReference>
<evidence type="ECO:0000313" key="8">
    <source>
        <dbReference type="Proteomes" id="UP000197025"/>
    </source>
</evidence>
<dbReference type="GO" id="GO:0003735">
    <property type="term" value="F:structural constituent of ribosome"/>
    <property type="evidence" value="ECO:0007669"/>
    <property type="project" value="InterPro"/>
</dbReference>
<keyword evidence="2 4" id="KW-0689">Ribosomal protein</keyword>
<dbReference type="RefSeq" id="WP_088571987.1">
    <property type="nucleotide sequence ID" value="NZ_FYEK01000054.1"/>
</dbReference>
<dbReference type="PANTHER" id="PTHR12934">
    <property type="entry name" value="50S RIBOSOMAL PROTEIN L15"/>
    <property type="match status" value="1"/>
</dbReference>
<evidence type="ECO:0000256" key="5">
    <source>
        <dbReference type="SAM" id="MobiDB-lite"/>
    </source>
</evidence>
<keyword evidence="8" id="KW-1185">Reference proteome</keyword>
<gene>
    <name evidence="4" type="primary">rplO</name>
    <name evidence="7" type="ORF">SAMN02746019_00014680</name>
</gene>
<name>A0A212RGU1_9CHLR</name>